<proteinExistence type="predicted"/>
<evidence type="ECO:0000313" key="1">
    <source>
        <dbReference type="EMBL" id="QEP33602.1"/>
    </source>
</evidence>
<dbReference type="AlphaFoldDB" id="A0A5C2HBF8"/>
<reference evidence="2" key="2">
    <citation type="submission" date="2019-09" db="EMBL/GenBank/DDBJ databases">
        <title>Complete genome sequencing of four Arcobacter species reveals a diverse suite of mobile elements.</title>
        <authorList>
            <person name="On S.L.W."/>
            <person name="Miller W.G."/>
            <person name="Biggs P."/>
            <person name="Cornelius A."/>
            <person name="Vandamme P."/>
        </authorList>
    </citation>
    <scope>NUCLEOTIDE SEQUENCE [LARGE SCALE GENOMIC DNA]</scope>
    <source>
        <strain evidence="2">LMG 26638</strain>
    </source>
</reference>
<evidence type="ECO:0000313" key="2">
    <source>
        <dbReference type="Proteomes" id="UP000322726"/>
    </source>
</evidence>
<accession>A0A5C2HBF8</accession>
<dbReference type="KEGG" id="apai:APAC_0441"/>
<keyword evidence="2" id="KW-1185">Reference proteome</keyword>
<reference evidence="1 2" key="1">
    <citation type="submission" date="2019-09" db="EMBL/GenBank/DDBJ databases">
        <title>Complete genome sequencing of four Arcobacter species reveals a diverse suite of mobile elements.</title>
        <authorList>
            <person name="Miller W.G."/>
            <person name="Yee E."/>
            <person name="Bono J.L."/>
        </authorList>
    </citation>
    <scope>NUCLEOTIDE SEQUENCE [LARGE SCALE GENOMIC DNA]</scope>
    <source>
        <strain evidence="1 2">LMG 26638</strain>
    </source>
</reference>
<organism evidence="1 2">
    <name type="scientific">Malaciobacter pacificus</name>
    <dbReference type="NCBI Taxonomy" id="1080223"/>
    <lineage>
        <taxon>Bacteria</taxon>
        <taxon>Pseudomonadati</taxon>
        <taxon>Campylobacterota</taxon>
        <taxon>Epsilonproteobacteria</taxon>
        <taxon>Campylobacterales</taxon>
        <taxon>Arcobacteraceae</taxon>
        <taxon>Malaciobacter</taxon>
    </lineage>
</organism>
<sequence>MNNEYIIQMASDLSEIAELLTTEGIDSSQLYRISNQLNQVNNFEYTLLPFKIDINKDSKFPKKISHKKSASNLELFLDMDIEGDNQGLENGLDPFKKFSLNIVIKGKNKNNSSSKLLYAVHFDKHNVSQGGHQAHPVYHFQFGGNRLTEDENNKTTNLDFGQALFLDAPRVMHHPMELILVLDFILSNFFPEIWNKIKNIKRYKKILIKYQKDFILPYFKSVVNHLENTTSSWNAKDIYPQLVGN</sequence>
<dbReference type="Proteomes" id="UP000322726">
    <property type="component" value="Chromosome"/>
</dbReference>
<dbReference type="RefSeq" id="WP_130232563.1">
    <property type="nucleotide sequence ID" value="NZ_BMEF01000028.1"/>
</dbReference>
<gene>
    <name evidence="1" type="ORF">APAC_0441</name>
</gene>
<dbReference type="EMBL" id="CP035928">
    <property type="protein sequence ID" value="QEP33602.1"/>
    <property type="molecule type" value="Genomic_DNA"/>
</dbReference>
<name>A0A5C2HBF8_9BACT</name>
<protein>
    <submittedName>
        <fullName evidence="1">Uncharacterized protein</fullName>
    </submittedName>
</protein>
<reference evidence="1 2" key="3">
    <citation type="submission" date="2019-09" db="EMBL/GenBank/DDBJ databases">
        <title>Taxonomic note: a critical rebuttal of the proposed division of the genus Arcobacter into six genera, emended descriptions of Arcobacter anaerophilus and the genus Arcobacter, and an assessment of genus-level boundaries for Epsilonproteobacteria using in silico genomic comparator tools.</title>
        <authorList>
            <person name="On S.L.W."/>
            <person name="Miller W.G."/>
            <person name="Biggs P."/>
            <person name="Cornelius A."/>
            <person name="Vandamme P."/>
        </authorList>
    </citation>
    <scope>NUCLEOTIDE SEQUENCE [LARGE SCALE GENOMIC DNA]</scope>
    <source>
        <strain evidence="1 2">LMG 26638</strain>
    </source>
</reference>
<dbReference type="OrthoDB" id="8481528at2"/>